<comment type="caution">
    <text evidence="1">The sequence shown here is derived from an EMBL/GenBank/DDBJ whole genome shotgun (WGS) entry which is preliminary data.</text>
</comment>
<proteinExistence type="predicted"/>
<evidence type="ECO:0000313" key="1">
    <source>
        <dbReference type="EMBL" id="PLO64347.1"/>
    </source>
</evidence>
<dbReference type="EMBL" id="PIDR01001046">
    <property type="protein sequence ID" value="PLO64347.1"/>
    <property type="molecule type" value="Genomic_DNA"/>
</dbReference>
<evidence type="ECO:0000313" key="2">
    <source>
        <dbReference type="Proteomes" id="UP000234667"/>
    </source>
</evidence>
<reference evidence="1 2" key="2">
    <citation type="submission" date="2018-01" db="EMBL/GenBank/DDBJ databases">
        <title>Genomic study of Klebsiella pneumoniae.</title>
        <authorList>
            <person name="Yang Y."/>
            <person name="Bicalho R."/>
        </authorList>
    </citation>
    <scope>NUCLEOTIDE SEQUENCE [LARGE SCALE GENOMIC DNA]</scope>
    <source>
        <strain evidence="1 2">A10</strain>
    </source>
</reference>
<evidence type="ECO:0008006" key="3">
    <source>
        <dbReference type="Google" id="ProtNLM"/>
    </source>
</evidence>
<protein>
    <recommendedName>
        <fullName evidence="3">CFA/I fimbrial subunit C usher protein</fullName>
    </recommendedName>
</protein>
<reference evidence="1 2" key="1">
    <citation type="submission" date="2017-11" db="EMBL/GenBank/DDBJ databases">
        <authorList>
            <person name="Han C.G."/>
        </authorList>
    </citation>
    <scope>NUCLEOTIDE SEQUENCE [LARGE SCALE GENOMIC DNA]</scope>
    <source>
        <strain evidence="1 2">A10</strain>
    </source>
</reference>
<name>A0A2J5PE91_9ENTR</name>
<dbReference type="AlphaFoldDB" id="A0A2J5PE91"/>
<sequence length="300" mass="33364">MDNLGYVKGTLFAGLLITVNQGWAANATAPVKVSNYVIPSVFANALYQGMTVPVFIRYEGDNSTQRSQQKIADAVLTIKDNEFRLNQIALSDLPERTELSPQIKSLLNEMQDKSIGDGQRVYINKDASLSLDTRSFYLELTVNRAAMQAAILPRTNMLGESTAQNLSSVLNYSMGSYYNKYENTDNASSYLTLDNTWSLREHHLNFNGSLYGIGTGNQQGKLYRSMYERDYQGRRFAMGMVDTWNLQSIASMSALNSSRIYGISYGNKSSSQTQDNTLALVPVTVFLPAAGEVHVYRDGK</sequence>
<gene>
    <name evidence="1" type="ORF">CWN49_25640</name>
</gene>
<organism evidence="1 2">
    <name type="scientific">Klebsiella michiganensis</name>
    <dbReference type="NCBI Taxonomy" id="1134687"/>
    <lineage>
        <taxon>Bacteria</taxon>
        <taxon>Pseudomonadati</taxon>
        <taxon>Pseudomonadota</taxon>
        <taxon>Gammaproteobacteria</taxon>
        <taxon>Enterobacterales</taxon>
        <taxon>Enterobacteriaceae</taxon>
        <taxon>Klebsiella/Raoultella group</taxon>
        <taxon>Klebsiella</taxon>
    </lineage>
</organism>
<dbReference type="Proteomes" id="UP000234667">
    <property type="component" value="Unassembled WGS sequence"/>
</dbReference>
<accession>A0A2J5PE91</accession>
<feature type="non-terminal residue" evidence="1">
    <location>
        <position position="300"/>
    </location>
</feature>